<sequence>MINNGLIIIHSVSQSSFSKPRHADNGNDIYLIWSAAHGNLLNCQIDSEEAHIESLMGKSTQHEPWVGYGDSRGVRPKVQPTDPHSWQQNDDDLRF</sequence>
<keyword evidence="3" id="KW-1185">Reference proteome</keyword>
<dbReference type="EnsemblPlants" id="Solyc05g050432.1.1">
    <property type="protein sequence ID" value="Solyc05g050432.1.1"/>
    <property type="gene ID" value="Solyc05g050432.1"/>
</dbReference>
<dbReference type="Gramene" id="Solyc05g050432.1.1">
    <property type="protein sequence ID" value="Solyc05g050432.1.1"/>
    <property type="gene ID" value="Solyc05g050432.1"/>
</dbReference>
<evidence type="ECO:0000256" key="1">
    <source>
        <dbReference type="SAM" id="MobiDB-lite"/>
    </source>
</evidence>
<dbReference type="Proteomes" id="UP000004994">
    <property type="component" value="Chromosome 5"/>
</dbReference>
<dbReference type="InParanoid" id="A0A3Q7GKK6"/>
<feature type="region of interest" description="Disordered" evidence="1">
    <location>
        <begin position="61"/>
        <end position="95"/>
    </location>
</feature>
<name>A0A3Q7GKK6_SOLLC</name>
<reference evidence="2" key="2">
    <citation type="submission" date="2019-01" db="UniProtKB">
        <authorList>
            <consortium name="EnsemblPlants"/>
        </authorList>
    </citation>
    <scope>IDENTIFICATION</scope>
    <source>
        <strain evidence="2">cv. Heinz 1706</strain>
    </source>
</reference>
<protein>
    <submittedName>
        <fullName evidence="2">Uncharacterized protein</fullName>
    </submittedName>
</protein>
<proteinExistence type="predicted"/>
<dbReference type="AlphaFoldDB" id="A0A3Q7GKK6"/>
<reference evidence="2" key="1">
    <citation type="journal article" date="2012" name="Nature">
        <title>The tomato genome sequence provides insights into fleshy fruit evolution.</title>
        <authorList>
            <consortium name="Tomato Genome Consortium"/>
        </authorList>
    </citation>
    <scope>NUCLEOTIDE SEQUENCE [LARGE SCALE GENOMIC DNA]</scope>
    <source>
        <strain evidence="2">cv. Heinz 1706</strain>
    </source>
</reference>
<organism evidence="2">
    <name type="scientific">Solanum lycopersicum</name>
    <name type="common">Tomato</name>
    <name type="synonym">Lycopersicon esculentum</name>
    <dbReference type="NCBI Taxonomy" id="4081"/>
    <lineage>
        <taxon>Eukaryota</taxon>
        <taxon>Viridiplantae</taxon>
        <taxon>Streptophyta</taxon>
        <taxon>Embryophyta</taxon>
        <taxon>Tracheophyta</taxon>
        <taxon>Spermatophyta</taxon>
        <taxon>Magnoliopsida</taxon>
        <taxon>eudicotyledons</taxon>
        <taxon>Gunneridae</taxon>
        <taxon>Pentapetalae</taxon>
        <taxon>asterids</taxon>
        <taxon>lamiids</taxon>
        <taxon>Solanales</taxon>
        <taxon>Solanaceae</taxon>
        <taxon>Solanoideae</taxon>
        <taxon>Solaneae</taxon>
        <taxon>Solanum</taxon>
        <taxon>Solanum subgen. Lycopersicon</taxon>
    </lineage>
</organism>
<evidence type="ECO:0000313" key="2">
    <source>
        <dbReference type="EnsemblPlants" id="Solyc05g050432.1.1"/>
    </source>
</evidence>
<accession>A0A3Q7GKK6</accession>
<evidence type="ECO:0000313" key="3">
    <source>
        <dbReference type="Proteomes" id="UP000004994"/>
    </source>
</evidence>